<dbReference type="InterPro" id="IPR002724">
    <property type="entry name" value="Pyruvoyl-dep_arg_deCO2ase"/>
</dbReference>
<accession>X0X8R0</accession>
<keyword evidence="5" id="KW-0670">Pyruvate</keyword>
<evidence type="ECO:0000256" key="4">
    <source>
        <dbReference type="ARBA" id="ARBA00023239"/>
    </source>
</evidence>
<evidence type="ECO:0000256" key="6">
    <source>
        <dbReference type="ARBA" id="ARBA00049309"/>
    </source>
</evidence>
<dbReference type="EMBL" id="BARS01033039">
    <property type="protein sequence ID" value="GAG21356.1"/>
    <property type="molecule type" value="Genomic_DNA"/>
</dbReference>
<name>X0X8R0_9ZZZZ</name>
<organism evidence="7">
    <name type="scientific">marine sediment metagenome</name>
    <dbReference type="NCBI Taxonomy" id="412755"/>
    <lineage>
        <taxon>unclassified sequences</taxon>
        <taxon>metagenomes</taxon>
        <taxon>ecological metagenomes</taxon>
    </lineage>
</organism>
<comment type="cofactor">
    <cofactor evidence="1">
        <name>pyruvate</name>
        <dbReference type="ChEBI" id="CHEBI:15361"/>
    </cofactor>
</comment>
<dbReference type="Pfam" id="PF01862">
    <property type="entry name" value="PvlArgDC"/>
    <property type="match status" value="1"/>
</dbReference>
<dbReference type="AlphaFoldDB" id="X0X8R0"/>
<evidence type="ECO:0000256" key="1">
    <source>
        <dbReference type="ARBA" id="ARBA00001928"/>
    </source>
</evidence>
<dbReference type="GO" id="GO:0008792">
    <property type="term" value="F:arginine decarboxylase activity"/>
    <property type="evidence" value="ECO:0007669"/>
    <property type="project" value="UniProtKB-EC"/>
</dbReference>
<keyword evidence="3" id="KW-0210">Decarboxylase</keyword>
<dbReference type="PANTHER" id="PTHR40438:SF1">
    <property type="entry name" value="PYRUVOYL-DEPENDENT ARGININE DECARBOXYLASE"/>
    <property type="match status" value="1"/>
</dbReference>
<feature type="non-terminal residue" evidence="7">
    <location>
        <position position="94"/>
    </location>
</feature>
<protein>
    <recommendedName>
        <fullName evidence="2">arginine decarboxylase</fullName>
        <ecNumber evidence="2">4.1.1.19</ecNumber>
    </recommendedName>
</protein>
<sequence length="94" mass="10271">MHEPLVPSQMFFTRGIGKHRQNLQSFEEALRNAGIASFNLVRVSSIYPPHCRIAARDKGLAQLKPGQIVFCILAESRTNEPNRLAGAGIGLAVS</sequence>
<dbReference type="PANTHER" id="PTHR40438">
    <property type="entry name" value="PYRUVOYL-DEPENDENT ARGININE DECARBOXYLASE"/>
    <property type="match status" value="1"/>
</dbReference>
<gene>
    <name evidence="7" type="ORF">S01H1_51211</name>
</gene>
<dbReference type="HAMAP" id="MF_01404">
    <property type="entry name" value="PvlArgDC"/>
    <property type="match status" value="1"/>
</dbReference>
<comment type="caution">
    <text evidence="7">The sequence shown here is derived from an EMBL/GenBank/DDBJ whole genome shotgun (WGS) entry which is preliminary data.</text>
</comment>
<dbReference type="GO" id="GO:0006527">
    <property type="term" value="P:L-arginine catabolic process"/>
    <property type="evidence" value="ECO:0007669"/>
    <property type="project" value="InterPro"/>
</dbReference>
<dbReference type="InterPro" id="IPR016104">
    <property type="entry name" value="Pyr-dep_his/arg-deCO2ase"/>
</dbReference>
<evidence type="ECO:0000256" key="2">
    <source>
        <dbReference type="ARBA" id="ARBA00012426"/>
    </source>
</evidence>
<keyword evidence="4" id="KW-0456">Lyase</keyword>
<dbReference type="InterPro" id="IPR016105">
    <property type="entry name" value="Pyr-dep_his/arg-deCO2ase_sand"/>
</dbReference>
<dbReference type="Gene3D" id="3.50.20.10">
    <property type="entry name" value="Pyruvoyl-Dependent Histidine Decarboxylase, subunit B"/>
    <property type="match status" value="1"/>
</dbReference>
<proteinExistence type="inferred from homology"/>
<evidence type="ECO:0000256" key="5">
    <source>
        <dbReference type="ARBA" id="ARBA00023317"/>
    </source>
</evidence>
<evidence type="ECO:0000256" key="3">
    <source>
        <dbReference type="ARBA" id="ARBA00022793"/>
    </source>
</evidence>
<dbReference type="SUPFAM" id="SSF56271">
    <property type="entry name" value="Pyruvoyl-dependent histidine and arginine decarboxylases"/>
    <property type="match status" value="1"/>
</dbReference>
<comment type="catalytic activity">
    <reaction evidence="6">
        <text>L-arginine + H(+) = agmatine + CO2</text>
        <dbReference type="Rhea" id="RHEA:17641"/>
        <dbReference type="ChEBI" id="CHEBI:15378"/>
        <dbReference type="ChEBI" id="CHEBI:16526"/>
        <dbReference type="ChEBI" id="CHEBI:32682"/>
        <dbReference type="ChEBI" id="CHEBI:58145"/>
        <dbReference type="EC" id="4.1.1.19"/>
    </reaction>
</comment>
<evidence type="ECO:0000313" key="7">
    <source>
        <dbReference type="EMBL" id="GAG21356.1"/>
    </source>
</evidence>
<reference evidence="7" key="1">
    <citation type="journal article" date="2014" name="Front. Microbiol.">
        <title>High frequency of phylogenetically diverse reductive dehalogenase-homologous genes in deep subseafloor sedimentary metagenomes.</title>
        <authorList>
            <person name="Kawai M."/>
            <person name="Futagami T."/>
            <person name="Toyoda A."/>
            <person name="Takaki Y."/>
            <person name="Nishi S."/>
            <person name="Hori S."/>
            <person name="Arai W."/>
            <person name="Tsubouchi T."/>
            <person name="Morono Y."/>
            <person name="Uchiyama I."/>
            <person name="Ito T."/>
            <person name="Fujiyama A."/>
            <person name="Inagaki F."/>
            <person name="Takami H."/>
        </authorList>
    </citation>
    <scope>NUCLEOTIDE SEQUENCE</scope>
    <source>
        <strain evidence="7">Expedition CK06-06</strain>
    </source>
</reference>
<dbReference type="EC" id="4.1.1.19" evidence="2"/>